<dbReference type="GO" id="GO:0003676">
    <property type="term" value="F:nucleic acid binding"/>
    <property type="evidence" value="ECO:0007669"/>
    <property type="project" value="InterPro"/>
</dbReference>
<gene>
    <name evidence="1" type="ORF">WH47_07015</name>
</gene>
<name>A0A0L7RG30_9HYME</name>
<dbReference type="InterPro" id="IPR036397">
    <property type="entry name" value="RNaseH_sf"/>
</dbReference>
<evidence type="ECO:0000313" key="2">
    <source>
        <dbReference type="Proteomes" id="UP000053825"/>
    </source>
</evidence>
<keyword evidence="2" id="KW-1185">Reference proteome</keyword>
<dbReference type="Proteomes" id="UP000053825">
    <property type="component" value="Unassembled WGS sequence"/>
</dbReference>
<reference evidence="1 2" key="1">
    <citation type="submission" date="2015-07" db="EMBL/GenBank/DDBJ databases">
        <title>The genome of Habropoda laboriosa.</title>
        <authorList>
            <person name="Pan H."/>
            <person name="Kapheim K."/>
        </authorList>
    </citation>
    <scope>NUCLEOTIDE SEQUENCE [LARGE SCALE GENOMIC DNA]</scope>
    <source>
        <strain evidence="1">0110345459</strain>
    </source>
</reference>
<feature type="non-terminal residue" evidence="1">
    <location>
        <position position="1"/>
    </location>
</feature>
<organism evidence="1 2">
    <name type="scientific">Habropoda laboriosa</name>
    <dbReference type="NCBI Taxonomy" id="597456"/>
    <lineage>
        <taxon>Eukaryota</taxon>
        <taxon>Metazoa</taxon>
        <taxon>Ecdysozoa</taxon>
        <taxon>Arthropoda</taxon>
        <taxon>Hexapoda</taxon>
        <taxon>Insecta</taxon>
        <taxon>Pterygota</taxon>
        <taxon>Neoptera</taxon>
        <taxon>Endopterygota</taxon>
        <taxon>Hymenoptera</taxon>
        <taxon>Apocrita</taxon>
        <taxon>Aculeata</taxon>
        <taxon>Apoidea</taxon>
        <taxon>Anthophila</taxon>
        <taxon>Apidae</taxon>
        <taxon>Habropoda</taxon>
    </lineage>
</organism>
<accession>A0A0L7RG30</accession>
<dbReference type="EMBL" id="KQ414598">
    <property type="protein sequence ID" value="KOC69805.1"/>
    <property type="molecule type" value="Genomic_DNA"/>
</dbReference>
<protein>
    <submittedName>
        <fullName evidence="1">Uncharacterized protein</fullName>
    </submittedName>
</protein>
<evidence type="ECO:0000313" key="1">
    <source>
        <dbReference type="EMBL" id="KOC69805.1"/>
    </source>
</evidence>
<sequence length="81" mass="9215">GPICWPAHSSDINALDFYLWRYLLSIVYATPVGSIDNLKDNHTLIEATHRNLLERAELCVAEDGVQFEHLHSVHVFINVCI</sequence>
<dbReference type="AlphaFoldDB" id="A0A0L7RG30"/>
<dbReference type="PANTHER" id="PTHR47326:SF1">
    <property type="entry name" value="HTH PSQ-TYPE DOMAIN-CONTAINING PROTEIN"/>
    <property type="match status" value="1"/>
</dbReference>
<proteinExistence type="predicted"/>
<dbReference type="Gene3D" id="3.30.420.10">
    <property type="entry name" value="Ribonuclease H-like superfamily/Ribonuclease H"/>
    <property type="match status" value="1"/>
</dbReference>
<dbReference type="PANTHER" id="PTHR47326">
    <property type="entry name" value="TRANSPOSABLE ELEMENT TC3 TRANSPOSASE-LIKE PROTEIN"/>
    <property type="match status" value="1"/>
</dbReference>